<dbReference type="SUPFAM" id="SSF51430">
    <property type="entry name" value="NAD(P)-linked oxidoreductase"/>
    <property type="match status" value="1"/>
</dbReference>
<accession>A0ABV7CW92</accession>
<evidence type="ECO:0000259" key="1">
    <source>
        <dbReference type="Pfam" id="PF00248"/>
    </source>
</evidence>
<dbReference type="InterPro" id="IPR020471">
    <property type="entry name" value="AKR"/>
</dbReference>
<dbReference type="Proteomes" id="UP001595279">
    <property type="component" value="Unassembled WGS sequence"/>
</dbReference>
<feature type="domain" description="NADP-dependent oxidoreductase" evidence="1">
    <location>
        <begin position="16"/>
        <end position="316"/>
    </location>
</feature>
<protein>
    <submittedName>
        <fullName evidence="2">Aldo/keto reductase</fullName>
    </submittedName>
</protein>
<reference evidence="3" key="1">
    <citation type="journal article" date="2019" name="Int. J. Syst. Evol. Microbiol.">
        <title>The Global Catalogue of Microorganisms (GCM) 10K type strain sequencing project: providing services to taxonomists for standard genome sequencing and annotation.</title>
        <authorList>
            <consortium name="The Broad Institute Genomics Platform"/>
            <consortium name="The Broad Institute Genome Sequencing Center for Infectious Disease"/>
            <person name="Wu L."/>
            <person name="Ma J."/>
        </authorList>
    </citation>
    <scope>NUCLEOTIDE SEQUENCE [LARGE SCALE GENOMIC DNA]</scope>
    <source>
        <strain evidence="3">KCTC 13128</strain>
    </source>
</reference>
<name>A0ABV7CW92_9BACI</name>
<sequence length="332" mass="37046">MEYRNLGNTGLKVSVLSLGTMTFGEDWNIGFGDQAKADHMVDMAMDAGINLFDTADVYNNGVSEEMLGKAIKNKRQNLILSTKVLEAMSDDVNDRGLSRFHIMNSLENSLRRLGTDYIDLYQLHGFDSTTPLEETLRALEDAVKQGKVRYIGVSNHAAWQMAKGLGISDKNGWARYATAQMHYSLINRDLEHEVIPLAQEEGLGILVWSPLNGGYLTGKYHNNHSPSEGRFANQDSGHFPPIPDIQKADDIVRKLVEISENHRTGPAEIALAWLMNRPGVSSVLIGSRKLEQLESNLKAADIKLTQKEMEALHAVSEPRIPYPQWMINMQGL</sequence>
<dbReference type="Pfam" id="PF00248">
    <property type="entry name" value="Aldo_ket_red"/>
    <property type="match status" value="1"/>
</dbReference>
<dbReference type="InterPro" id="IPR050523">
    <property type="entry name" value="AKR_Detox_Biosynth"/>
</dbReference>
<dbReference type="PRINTS" id="PR00069">
    <property type="entry name" value="ALDKETRDTASE"/>
</dbReference>
<dbReference type="InterPro" id="IPR036812">
    <property type="entry name" value="NAD(P)_OxRdtase_dom_sf"/>
</dbReference>
<dbReference type="InterPro" id="IPR023210">
    <property type="entry name" value="NADP_OxRdtase_dom"/>
</dbReference>
<dbReference type="CDD" id="cd19091">
    <property type="entry name" value="AKR_PsAKR"/>
    <property type="match status" value="1"/>
</dbReference>
<evidence type="ECO:0000313" key="3">
    <source>
        <dbReference type="Proteomes" id="UP001595279"/>
    </source>
</evidence>
<comment type="caution">
    <text evidence="2">The sequence shown here is derived from an EMBL/GenBank/DDBJ whole genome shotgun (WGS) entry which is preliminary data.</text>
</comment>
<evidence type="ECO:0000313" key="2">
    <source>
        <dbReference type="EMBL" id="MFC3040514.1"/>
    </source>
</evidence>
<dbReference type="RefSeq" id="WP_390271821.1">
    <property type="nucleotide sequence ID" value="NZ_JBHRSA010000041.1"/>
</dbReference>
<dbReference type="Gene3D" id="3.20.20.100">
    <property type="entry name" value="NADP-dependent oxidoreductase domain"/>
    <property type="match status" value="1"/>
</dbReference>
<dbReference type="EMBL" id="JBHRSA010000041">
    <property type="protein sequence ID" value="MFC3040514.1"/>
    <property type="molecule type" value="Genomic_DNA"/>
</dbReference>
<keyword evidence="3" id="KW-1185">Reference proteome</keyword>
<dbReference type="PANTHER" id="PTHR43364">
    <property type="entry name" value="NADH-SPECIFIC METHYLGLYOXAL REDUCTASE-RELATED"/>
    <property type="match status" value="1"/>
</dbReference>
<gene>
    <name evidence="2" type="ORF">ACFOGI_09680</name>
</gene>
<dbReference type="PANTHER" id="PTHR43364:SF18">
    <property type="entry name" value="OXIDOREDUCTASE"/>
    <property type="match status" value="1"/>
</dbReference>
<proteinExistence type="predicted"/>
<organism evidence="2 3">
    <name type="scientific">Virgibacillus xinjiangensis</name>
    <dbReference type="NCBI Taxonomy" id="393090"/>
    <lineage>
        <taxon>Bacteria</taxon>
        <taxon>Bacillati</taxon>
        <taxon>Bacillota</taxon>
        <taxon>Bacilli</taxon>
        <taxon>Bacillales</taxon>
        <taxon>Bacillaceae</taxon>
        <taxon>Virgibacillus</taxon>
    </lineage>
</organism>